<keyword evidence="8" id="KW-0521">NADP</keyword>
<dbReference type="Proteomes" id="UP000031938">
    <property type="component" value="Unassembled WGS sequence"/>
</dbReference>
<accession>A0A0C2RVP1</accession>
<evidence type="ECO:0000256" key="14">
    <source>
        <dbReference type="ARBA" id="ARBA00048407"/>
    </source>
</evidence>
<sequence>MNMIDLIRIEPYHFQMAAAIQEADAFDAVFFEQENTFESYPGMLIDGTNLQVSFLADLVSYANPKSHFYSSTICMNTFDYINFSLLRNLKCLEKSIIIMLHGL</sequence>
<protein>
    <recommendedName>
        <fullName evidence="5">L-lysine N6-monooxygenase MbtG</fullName>
        <ecNumber evidence="4">1.14.13.59</ecNumber>
    </recommendedName>
    <alternativeName>
        <fullName evidence="13">Lysine 6-N-hydroxylase</fullName>
    </alternativeName>
    <alternativeName>
        <fullName evidence="12">Lysine N6-hydroxylase</fullName>
    </alternativeName>
    <alternativeName>
        <fullName evidence="10">Lysine-N-oxygenase</fullName>
    </alternativeName>
    <alternativeName>
        <fullName evidence="11">Mycobactin synthase protein G</fullName>
    </alternativeName>
</protein>
<evidence type="ECO:0000256" key="9">
    <source>
        <dbReference type="ARBA" id="ARBA00023002"/>
    </source>
</evidence>
<evidence type="ECO:0000256" key="4">
    <source>
        <dbReference type="ARBA" id="ARBA00013076"/>
    </source>
</evidence>
<evidence type="ECO:0000256" key="3">
    <source>
        <dbReference type="ARBA" id="ARBA00007588"/>
    </source>
</evidence>
<dbReference type="Pfam" id="PF13434">
    <property type="entry name" value="Lys_Orn_oxgnase"/>
    <property type="match status" value="1"/>
</dbReference>
<evidence type="ECO:0000256" key="8">
    <source>
        <dbReference type="ARBA" id="ARBA00022857"/>
    </source>
</evidence>
<evidence type="ECO:0000256" key="6">
    <source>
        <dbReference type="ARBA" id="ARBA00022630"/>
    </source>
</evidence>
<dbReference type="Gene3D" id="3.50.50.60">
    <property type="entry name" value="FAD/NAD(P)-binding domain"/>
    <property type="match status" value="1"/>
</dbReference>
<proteinExistence type="inferred from homology"/>
<dbReference type="EMBL" id="JXRP01000017">
    <property type="protein sequence ID" value="KIL45834.1"/>
    <property type="molecule type" value="Genomic_DNA"/>
</dbReference>
<evidence type="ECO:0000313" key="15">
    <source>
        <dbReference type="EMBL" id="KIL45834.1"/>
    </source>
</evidence>
<dbReference type="AlphaFoldDB" id="A0A0C2RVP1"/>
<evidence type="ECO:0000256" key="2">
    <source>
        <dbReference type="ARBA" id="ARBA00004924"/>
    </source>
</evidence>
<dbReference type="STRING" id="889306.KP78_21830"/>
<evidence type="ECO:0000313" key="16">
    <source>
        <dbReference type="Proteomes" id="UP000031938"/>
    </source>
</evidence>
<comment type="catalytic activity">
    <reaction evidence="14">
        <text>L-lysine + NADPH + O2 = N(6)-hydroxy-L-lysine + NADP(+) + H2O</text>
        <dbReference type="Rhea" id="RHEA:23228"/>
        <dbReference type="ChEBI" id="CHEBI:15377"/>
        <dbReference type="ChEBI" id="CHEBI:15379"/>
        <dbReference type="ChEBI" id="CHEBI:32551"/>
        <dbReference type="ChEBI" id="CHEBI:57783"/>
        <dbReference type="ChEBI" id="CHEBI:57820"/>
        <dbReference type="ChEBI" id="CHEBI:58349"/>
        <dbReference type="EC" id="1.14.13.59"/>
    </reaction>
</comment>
<keyword evidence="7" id="KW-0274">FAD</keyword>
<keyword evidence="16" id="KW-1185">Reference proteome</keyword>
<reference evidence="15 16" key="1">
    <citation type="submission" date="2015-01" db="EMBL/GenBank/DDBJ databases">
        <title>Genome sequencing of Jeotgalibacillus soli.</title>
        <authorList>
            <person name="Goh K.M."/>
            <person name="Chan K.-G."/>
            <person name="Yaakop A.S."/>
            <person name="Ee R."/>
            <person name="Gan H.M."/>
            <person name="Chan C.S."/>
        </authorList>
    </citation>
    <scope>NUCLEOTIDE SEQUENCE [LARGE SCALE GENOMIC DNA]</scope>
    <source>
        <strain evidence="15 16">P9</strain>
    </source>
</reference>
<keyword evidence="9" id="KW-0560">Oxidoreductase</keyword>
<evidence type="ECO:0000256" key="5">
    <source>
        <dbReference type="ARBA" id="ARBA00016406"/>
    </source>
</evidence>
<comment type="caution">
    <text evidence="15">The sequence shown here is derived from an EMBL/GenBank/DDBJ whole genome shotgun (WGS) entry which is preliminary data.</text>
</comment>
<organism evidence="15 16">
    <name type="scientific">Jeotgalibacillus soli</name>
    <dbReference type="NCBI Taxonomy" id="889306"/>
    <lineage>
        <taxon>Bacteria</taxon>
        <taxon>Bacillati</taxon>
        <taxon>Bacillota</taxon>
        <taxon>Bacilli</taxon>
        <taxon>Bacillales</taxon>
        <taxon>Caryophanaceae</taxon>
        <taxon>Jeotgalibacillus</taxon>
    </lineage>
</organism>
<evidence type="ECO:0000256" key="11">
    <source>
        <dbReference type="ARBA" id="ARBA00031158"/>
    </source>
</evidence>
<dbReference type="InterPro" id="IPR036188">
    <property type="entry name" value="FAD/NAD-bd_sf"/>
</dbReference>
<dbReference type="OrthoDB" id="7527071at2"/>
<dbReference type="EC" id="1.14.13.59" evidence="4"/>
<gene>
    <name evidence="15" type="ORF">KP78_21830</name>
</gene>
<evidence type="ECO:0000256" key="12">
    <source>
        <dbReference type="ARBA" id="ARBA00032493"/>
    </source>
</evidence>
<dbReference type="InterPro" id="IPR025700">
    <property type="entry name" value="Lys/Orn_oxygenase"/>
</dbReference>
<dbReference type="GO" id="GO:0047091">
    <property type="term" value="F:L-lysine 6-monooxygenase (NADPH) activity"/>
    <property type="evidence" value="ECO:0007669"/>
    <property type="project" value="UniProtKB-EC"/>
</dbReference>
<comment type="pathway">
    <text evidence="2">Siderophore biosynthesis.</text>
</comment>
<comment type="similarity">
    <text evidence="3">Belongs to the lysine N(6)-hydroxylase/L-ornithine N(5)-oxygenase family.</text>
</comment>
<dbReference type="PANTHER" id="PTHR42802">
    <property type="entry name" value="MONOOXYGENASE"/>
    <property type="match status" value="1"/>
</dbReference>
<evidence type="ECO:0000256" key="13">
    <source>
        <dbReference type="ARBA" id="ARBA00032738"/>
    </source>
</evidence>
<evidence type="ECO:0000256" key="1">
    <source>
        <dbReference type="ARBA" id="ARBA00001974"/>
    </source>
</evidence>
<keyword evidence="6" id="KW-0285">Flavoprotein</keyword>
<comment type="cofactor">
    <cofactor evidence="1">
        <name>FAD</name>
        <dbReference type="ChEBI" id="CHEBI:57692"/>
    </cofactor>
</comment>
<name>A0A0C2RVP1_9BACL</name>
<evidence type="ECO:0000256" key="10">
    <source>
        <dbReference type="ARBA" id="ARBA00029939"/>
    </source>
</evidence>
<dbReference type="PANTHER" id="PTHR42802:SF1">
    <property type="entry name" value="L-ORNITHINE N(5)-MONOOXYGENASE"/>
    <property type="match status" value="1"/>
</dbReference>
<evidence type="ECO:0000256" key="7">
    <source>
        <dbReference type="ARBA" id="ARBA00022827"/>
    </source>
</evidence>